<protein>
    <submittedName>
        <fullName evidence="2">Uncharacterized protein</fullName>
    </submittedName>
</protein>
<dbReference type="PANTHER" id="PTHR33622">
    <property type="entry name" value="OS03G0724500 PROTEIN"/>
    <property type="match status" value="1"/>
</dbReference>
<dbReference type="PANTHER" id="PTHR33622:SF10">
    <property type="entry name" value="MARKER FOR OXIDATIVE STRESS RESPONSE PROTEIN"/>
    <property type="match status" value="1"/>
</dbReference>
<proteinExistence type="predicted"/>
<evidence type="ECO:0000256" key="1">
    <source>
        <dbReference type="SAM" id="MobiDB-lite"/>
    </source>
</evidence>
<gene>
    <name evidence="2" type="ORF">IFM89_036854</name>
</gene>
<evidence type="ECO:0000313" key="2">
    <source>
        <dbReference type="EMBL" id="KAF9599368.1"/>
    </source>
</evidence>
<dbReference type="AlphaFoldDB" id="A0A835HM09"/>
<accession>A0A835HM09</accession>
<comment type="caution">
    <text evidence="2">The sequence shown here is derived from an EMBL/GenBank/DDBJ whole genome shotgun (WGS) entry which is preliminary data.</text>
</comment>
<keyword evidence="3" id="KW-1185">Reference proteome</keyword>
<name>A0A835HM09_9MAGN</name>
<feature type="compositionally biased region" description="Low complexity" evidence="1">
    <location>
        <begin position="1"/>
        <end position="16"/>
    </location>
</feature>
<sequence length="86" mass="9718">MAAQISEPESQPPISSCRKKKSEEASFVEDVSSHIDEFINASMDEHKNCFKNTIQKMFRMSKIVSEKNEGAKEIESSLPLQTHMAD</sequence>
<dbReference type="OrthoDB" id="1923810at2759"/>
<dbReference type="Proteomes" id="UP000631114">
    <property type="component" value="Unassembled WGS sequence"/>
</dbReference>
<dbReference type="EMBL" id="JADFTS010000007">
    <property type="protein sequence ID" value="KAF9599368.1"/>
    <property type="molecule type" value="Genomic_DNA"/>
</dbReference>
<feature type="region of interest" description="Disordered" evidence="1">
    <location>
        <begin position="1"/>
        <end position="21"/>
    </location>
</feature>
<evidence type="ECO:0000313" key="3">
    <source>
        <dbReference type="Proteomes" id="UP000631114"/>
    </source>
</evidence>
<reference evidence="2 3" key="1">
    <citation type="submission" date="2020-10" db="EMBL/GenBank/DDBJ databases">
        <title>The Coptis chinensis genome and diversification of protoberbering-type alkaloids.</title>
        <authorList>
            <person name="Wang B."/>
            <person name="Shu S."/>
            <person name="Song C."/>
            <person name="Liu Y."/>
        </authorList>
    </citation>
    <scope>NUCLEOTIDE SEQUENCE [LARGE SCALE GENOMIC DNA]</scope>
    <source>
        <strain evidence="2">HL-2020</strain>
        <tissue evidence="2">Leaf</tissue>
    </source>
</reference>
<organism evidence="2 3">
    <name type="scientific">Coptis chinensis</name>
    <dbReference type="NCBI Taxonomy" id="261450"/>
    <lineage>
        <taxon>Eukaryota</taxon>
        <taxon>Viridiplantae</taxon>
        <taxon>Streptophyta</taxon>
        <taxon>Embryophyta</taxon>
        <taxon>Tracheophyta</taxon>
        <taxon>Spermatophyta</taxon>
        <taxon>Magnoliopsida</taxon>
        <taxon>Ranunculales</taxon>
        <taxon>Ranunculaceae</taxon>
        <taxon>Coptidoideae</taxon>
        <taxon>Coptis</taxon>
    </lineage>
</organism>